<evidence type="ECO:0000256" key="1">
    <source>
        <dbReference type="SAM" id="Phobius"/>
    </source>
</evidence>
<dbReference type="InterPro" id="IPR008523">
    <property type="entry name" value="DUF805"/>
</dbReference>
<dbReference type="EMBL" id="JACHXO010000004">
    <property type="protein sequence ID" value="MBB3195330.1"/>
    <property type="molecule type" value="Genomic_DNA"/>
</dbReference>
<protein>
    <submittedName>
        <fullName evidence="2">Uncharacterized membrane protein YhaH (DUF805 family)</fullName>
    </submittedName>
</protein>
<dbReference type="RefSeq" id="WP_184294785.1">
    <property type="nucleotide sequence ID" value="NZ_JACHXO010000004.1"/>
</dbReference>
<keyword evidence="1" id="KW-0812">Transmembrane</keyword>
<keyword evidence="1" id="KW-1133">Transmembrane helix</keyword>
<evidence type="ECO:0000313" key="3">
    <source>
        <dbReference type="Proteomes" id="UP000574369"/>
    </source>
</evidence>
<feature type="transmembrane region" description="Helical" evidence="1">
    <location>
        <begin position="71"/>
        <end position="90"/>
    </location>
</feature>
<dbReference type="Pfam" id="PF05656">
    <property type="entry name" value="DUF805"/>
    <property type="match status" value="1"/>
</dbReference>
<comment type="caution">
    <text evidence="2">The sequence shown here is derived from an EMBL/GenBank/DDBJ whole genome shotgun (WGS) entry which is preliminary data.</text>
</comment>
<evidence type="ECO:0000313" key="2">
    <source>
        <dbReference type="EMBL" id="MBB3195330.1"/>
    </source>
</evidence>
<sequence length="165" mass="17436">MNGTNYHQYAPPIAAVADIVPESVGHSPLNLFSSDGRIGRLRYLAYTTGASILQGVLMALLTAVLGSTLGFVFIAALYVAGIWFTVVCGIKRCHDLDISGWWCLTLFIPLIVLAFIFVPGSAGSNRYGPPPPPNTPGVKILGLMVPVLGFLLGLVAVALAGFARH</sequence>
<name>A0ABR6GT86_9BURK</name>
<dbReference type="PANTHER" id="PTHR34980:SF3">
    <property type="entry name" value="BLR8105 PROTEIN"/>
    <property type="match status" value="1"/>
</dbReference>
<dbReference type="PANTHER" id="PTHR34980">
    <property type="entry name" value="INNER MEMBRANE PROTEIN-RELATED-RELATED"/>
    <property type="match status" value="1"/>
</dbReference>
<feature type="transmembrane region" description="Helical" evidence="1">
    <location>
        <begin position="43"/>
        <end position="65"/>
    </location>
</feature>
<keyword evidence="1" id="KW-0472">Membrane</keyword>
<accession>A0ABR6GT86</accession>
<reference evidence="2 3" key="1">
    <citation type="submission" date="2020-08" db="EMBL/GenBank/DDBJ databases">
        <title>Genomic Encyclopedia of Type Strains, Phase III (KMG-III): the genomes of soil and plant-associated and newly described type strains.</title>
        <authorList>
            <person name="Whitman W."/>
        </authorList>
    </citation>
    <scope>NUCLEOTIDE SEQUENCE [LARGE SCALE GENOMIC DNA]</scope>
    <source>
        <strain evidence="2 3">CECT 7247</strain>
    </source>
</reference>
<feature type="transmembrane region" description="Helical" evidence="1">
    <location>
        <begin position="140"/>
        <end position="163"/>
    </location>
</feature>
<organism evidence="2 3">
    <name type="scientific">Roseateles terrae</name>
    <dbReference type="NCBI Taxonomy" id="431060"/>
    <lineage>
        <taxon>Bacteria</taxon>
        <taxon>Pseudomonadati</taxon>
        <taxon>Pseudomonadota</taxon>
        <taxon>Betaproteobacteria</taxon>
        <taxon>Burkholderiales</taxon>
        <taxon>Sphaerotilaceae</taxon>
        <taxon>Roseateles</taxon>
    </lineage>
</organism>
<proteinExistence type="predicted"/>
<dbReference type="Proteomes" id="UP000574369">
    <property type="component" value="Unassembled WGS sequence"/>
</dbReference>
<gene>
    <name evidence="2" type="ORF">FHS28_002733</name>
</gene>
<feature type="transmembrane region" description="Helical" evidence="1">
    <location>
        <begin position="102"/>
        <end position="120"/>
    </location>
</feature>
<keyword evidence="3" id="KW-1185">Reference proteome</keyword>